<dbReference type="VEuPathDB" id="VectorBase:CPIJ019786"/>
<protein>
    <submittedName>
        <fullName evidence="1 2">Uncharacterized protein</fullName>
    </submittedName>
</protein>
<dbReference type="AlphaFoldDB" id="B0XK35"/>
<organism>
    <name type="scientific">Culex quinquefasciatus</name>
    <name type="common">Southern house mosquito</name>
    <name type="synonym">Culex pungens</name>
    <dbReference type="NCBI Taxonomy" id="7176"/>
    <lineage>
        <taxon>Eukaryota</taxon>
        <taxon>Metazoa</taxon>
        <taxon>Ecdysozoa</taxon>
        <taxon>Arthropoda</taxon>
        <taxon>Hexapoda</taxon>
        <taxon>Insecta</taxon>
        <taxon>Pterygota</taxon>
        <taxon>Neoptera</taxon>
        <taxon>Endopterygota</taxon>
        <taxon>Diptera</taxon>
        <taxon>Nematocera</taxon>
        <taxon>Culicoidea</taxon>
        <taxon>Culicidae</taxon>
        <taxon>Culicinae</taxon>
        <taxon>Culicini</taxon>
        <taxon>Culex</taxon>
        <taxon>Culex</taxon>
    </lineage>
</organism>
<evidence type="ECO:0000313" key="3">
    <source>
        <dbReference type="Proteomes" id="UP000002320"/>
    </source>
</evidence>
<dbReference type="KEGG" id="cqu:CpipJ_CPIJ019786"/>
<name>B0XK35_CULQU</name>
<gene>
    <name evidence="2" type="primary">6054025</name>
    <name evidence="1" type="ORF">CpipJ_CPIJ019786</name>
</gene>
<dbReference type="HOGENOM" id="CLU_1230981_0_0_1"/>
<reference evidence="2" key="2">
    <citation type="submission" date="2021-02" db="UniProtKB">
        <authorList>
            <consortium name="EnsemblMetazoa"/>
        </authorList>
    </citation>
    <scope>IDENTIFICATION</scope>
    <source>
        <strain evidence="2">JHB</strain>
    </source>
</reference>
<accession>B0XK35</accession>
<sequence>MPACILATIGRRPYIAIYRAAATATRHQVGGRQTLLTRDARTPASWKTPTLPSQSRHRSAATYLVPDIKVVPALCTVPEKGSSKRQTQASTIPLFTNVTSSTLMPACILATIGRRPYIAIYRAAATATRHQVGGRRTLLTRDARTPASWKTPTLPSQSRHRSAATYLVPDIKVVPALCTALENGSSKTRFQACIRVFPFSRRSLMLHNLPAPSNPPTHSSPTLAR</sequence>
<proteinExistence type="predicted"/>
<reference evidence="1" key="1">
    <citation type="submission" date="2007-03" db="EMBL/GenBank/DDBJ databases">
        <title>Annotation of Culex pipiens quinquefasciatus.</title>
        <authorList>
            <consortium name="The Broad Institute Genome Sequencing Platform"/>
            <person name="Atkinson P.W."/>
            <person name="Hemingway J."/>
            <person name="Christensen B.M."/>
            <person name="Higgs S."/>
            <person name="Kodira C."/>
            <person name="Hannick L."/>
            <person name="Megy K."/>
            <person name="O'Leary S."/>
            <person name="Pearson M."/>
            <person name="Haas B.J."/>
            <person name="Mauceli E."/>
            <person name="Wortman J.R."/>
            <person name="Lee N.H."/>
            <person name="Guigo R."/>
            <person name="Stanke M."/>
            <person name="Alvarado L."/>
            <person name="Amedeo P."/>
            <person name="Antoine C.H."/>
            <person name="Arensburger P."/>
            <person name="Bidwell S.L."/>
            <person name="Crawford M."/>
            <person name="Camaro F."/>
            <person name="Devon K."/>
            <person name="Engels R."/>
            <person name="Hammond M."/>
            <person name="Howarth C."/>
            <person name="Koehrsen M."/>
            <person name="Lawson D."/>
            <person name="Montgomery P."/>
            <person name="Nene V."/>
            <person name="Nusbaum C."/>
            <person name="Puiu D."/>
            <person name="Romero-Severson J."/>
            <person name="Severson D.W."/>
            <person name="Shumway M."/>
            <person name="Sisk P."/>
            <person name="Stolte C."/>
            <person name="Zeng Q."/>
            <person name="Eisenstadt E."/>
            <person name="Fraser-Liggett C."/>
            <person name="Strausberg R."/>
            <person name="Galagan J."/>
            <person name="Birren B."/>
            <person name="Collins F.H."/>
        </authorList>
    </citation>
    <scope>NUCLEOTIDE SEQUENCE [LARGE SCALE GENOMIC DNA]</scope>
    <source>
        <strain evidence="1">JHB</strain>
    </source>
</reference>
<dbReference type="InParanoid" id="B0XK35"/>
<dbReference type="EnsemblMetazoa" id="CPIJ019786-RA">
    <property type="protein sequence ID" value="CPIJ019786-PA"/>
    <property type="gene ID" value="CPIJ019786"/>
</dbReference>
<evidence type="ECO:0000313" key="2">
    <source>
        <dbReference type="EnsemblMetazoa" id="CPIJ019786-PA"/>
    </source>
</evidence>
<evidence type="ECO:0000313" key="1">
    <source>
        <dbReference type="EMBL" id="EDS31159.1"/>
    </source>
</evidence>
<dbReference type="EMBL" id="DS233693">
    <property type="protein sequence ID" value="EDS31159.1"/>
    <property type="molecule type" value="Genomic_DNA"/>
</dbReference>
<dbReference type="Proteomes" id="UP000002320">
    <property type="component" value="Unassembled WGS sequence"/>
</dbReference>
<dbReference type="VEuPathDB" id="VectorBase:CQUJHB006555"/>
<keyword evidence="3" id="KW-1185">Reference proteome</keyword>